<dbReference type="PANTHER" id="PTHR35385:SF2">
    <property type="entry name" value="PROTEIN B, PUTATIVE-RELATED"/>
    <property type="match status" value="1"/>
</dbReference>
<protein>
    <submittedName>
        <fullName evidence="1">318_t:CDS:1</fullName>
    </submittedName>
</protein>
<dbReference type="Proteomes" id="UP000789901">
    <property type="component" value="Unassembled WGS sequence"/>
</dbReference>
<accession>A0ABN7XDK7</accession>
<dbReference type="EMBL" id="CAJVQB010122414">
    <property type="protein sequence ID" value="CAG8853309.1"/>
    <property type="molecule type" value="Genomic_DNA"/>
</dbReference>
<keyword evidence="2" id="KW-1185">Reference proteome</keyword>
<feature type="non-terminal residue" evidence="1">
    <location>
        <position position="256"/>
    </location>
</feature>
<organism evidence="1 2">
    <name type="scientific">Gigaspora margarita</name>
    <dbReference type="NCBI Taxonomy" id="4874"/>
    <lineage>
        <taxon>Eukaryota</taxon>
        <taxon>Fungi</taxon>
        <taxon>Fungi incertae sedis</taxon>
        <taxon>Mucoromycota</taxon>
        <taxon>Glomeromycotina</taxon>
        <taxon>Glomeromycetes</taxon>
        <taxon>Diversisporales</taxon>
        <taxon>Gigasporaceae</taxon>
        <taxon>Gigaspora</taxon>
    </lineage>
</organism>
<evidence type="ECO:0000313" key="1">
    <source>
        <dbReference type="EMBL" id="CAG8853309.1"/>
    </source>
</evidence>
<feature type="non-terminal residue" evidence="1">
    <location>
        <position position="1"/>
    </location>
</feature>
<gene>
    <name evidence="1" type="ORF">GMARGA_LOCUS42130</name>
</gene>
<name>A0ABN7XDK7_GIGMA</name>
<comment type="caution">
    <text evidence="1">The sequence shown here is derived from an EMBL/GenBank/DDBJ whole genome shotgun (WGS) entry which is preliminary data.</text>
</comment>
<dbReference type="PANTHER" id="PTHR35385">
    <property type="entry name" value="PROTEIN B, PUTATIVE-RELATED-RELATED"/>
    <property type="match status" value="1"/>
</dbReference>
<evidence type="ECO:0000313" key="2">
    <source>
        <dbReference type="Proteomes" id="UP000789901"/>
    </source>
</evidence>
<sequence>NTKCMASIHLRVEQKNLQTDYLLEVNIKYIHNHIVHSAKALSFRHVKDEVRNTYIELFKNGHSLATARFEYEDSLHLHTSDDQELMQWLADQKNGKSMVQRLKEEVNSYNIFGKGRAILQEYDSWSNKAFILCIVTNLMVRVHEKIKQSGEICYVNASASFEPLNTPITLFYTSCIAGALPLGLIITSDELEITLEKGMIMLKSLLPQYAFFGHGPDIGPIAFLTDNSNSECNALGHCWPNSTQLLCVFHVLQAFW</sequence>
<reference evidence="1 2" key="1">
    <citation type="submission" date="2021-06" db="EMBL/GenBank/DDBJ databases">
        <authorList>
            <person name="Kallberg Y."/>
            <person name="Tangrot J."/>
            <person name="Rosling A."/>
        </authorList>
    </citation>
    <scope>NUCLEOTIDE SEQUENCE [LARGE SCALE GENOMIC DNA]</scope>
    <source>
        <strain evidence="1 2">120-4 pot B 10/14</strain>
    </source>
</reference>
<proteinExistence type="predicted"/>